<name>A0A7G1KWR2_9NOCA</name>
<gene>
    <name evidence="2" type="ORF">NWFMUON74_70830</name>
</gene>
<evidence type="ECO:0000256" key="1">
    <source>
        <dbReference type="SAM" id="MobiDB-lite"/>
    </source>
</evidence>
<organism evidence="2 3">
    <name type="scientific">Nocardia wallacei</name>
    <dbReference type="NCBI Taxonomy" id="480035"/>
    <lineage>
        <taxon>Bacteria</taxon>
        <taxon>Bacillati</taxon>
        <taxon>Actinomycetota</taxon>
        <taxon>Actinomycetes</taxon>
        <taxon>Mycobacteriales</taxon>
        <taxon>Nocardiaceae</taxon>
        <taxon>Nocardia</taxon>
    </lineage>
</organism>
<sequence length="106" mass="11152">MAVHVIGSSLMTSDLTPHRARSVGHESWVVSYLPGRTLTGAQAVAALQVAEVVPPLLDAVGGLADEFGLTPLEAVGMAIHQRPWDDPAPPPRRRSRRAVAGVPACN</sequence>
<reference evidence="2 3" key="1">
    <citation type="submission" date="2020-08" db="EMBL/GenBank/DDBJ databases">
        <title>Genome Sequencing of Nocardia wallacei strain FMUON74 and assembly.</title>
        <authorList>
            <person name="Toyokawa M."/>
            <person name="Uesaka K."/>
        </authorList>
    </citation>
    <scope>NUCLEOTIDE SEQUENCE [LARGE SCALE GENOMIC DNA]</scope>
    <source>
        <strain evidence="2 3">FMUON74</strain>
    </source>
</reference>
<dbReference type="EMBL" id="AP023396">
    <property type="protein sequence ID" value="BCK59311.1"/>
    <property type="molecule type" value="Genomic_DNA"/>
</dbReference>
<dbReference type="GeneID" id="80351452"/>
<evidence type="ECO:0000313" key="3">
    <source>
        <dbReference type="Proteomes" id="UP000516173"/>
    </source>
</evidence>
<protein>
    <submittedName>
        <fullName evidence="2">Uncharacterized protein</fullName>
    </submittedName>
</protein>
<keyword evidence="3" id="KW-1185">Reference proteome</keyword>
<dbReference type="RefSeq" id="WP_187685913.1">
    <property type="nucleotide sequence ID" value="NZ_AP023396.1"/>
</dbReference>
<dbReference type="AlphaFoldDB" id="A0A7G1KWR2"/>
<accession>A0A7G1KWR2</accession>
<feature type="region of interest" description="Disordered" evidence="1">
    <location>
        <begin position="81"/>
        <end position="106"/>
    </location>
</feature>
<dbReference type="KEGG" id="nwl:NWFMUON74_70830"/>
<evidence type="ECO:0000313" key="2">
    <source>
        <dbReference type="EMBL" id="BCK59311.1"/>
    </source>
</evidence>
<dbReference type="Proteomes" id="UP000516173">
    <property type="component" value="Chromosome"/>
</dbReference>
<proteinExistence type="predicted"/>